<evidence type="ECO:0000256" key="5">
    <source>
        <dbReference type="ARBA" id="ARBA00033747"/>
    </source>
</evidence>
<feature type="coiled-coil region" evidence="7">
    <location>
        <begin position="297"/>
        <end position="370"/>
    </location>
</feature>
<dbReference type="Proteomes" id="UP000076420">
    <property type="component" value="Unassembled WGS sequence"/>
</dbReference>
<dbReference type="AlphaFoldDB" id="A0A2C9JT13"/>
<evidence type="ECO:0000259" key="8">
    <source>
        <dbReference type="Pfam" id="PF13868"/>
    </source>
</evidence>
<accession>A0A2C9JT13</accession>
<dbReference type="RefSeq" id="XP_013081504.2">
    <property type="nucleotide sequence ID" value="XM_013226050.2"/>
</dbReference>
<keyword evidence="2 7" id="KW-0175">Coiled coil</keyword>
<feature type="coiled-coil region" evidence="7">
    <location>
        <begin position="398"/>
        <end position="437"/>
    </location>
</feature>
<dbReference type="VEuPathDB" id="VectorBase:BGLB007586"/>
<organism evidence="9 10">
    <name type="scientific">Biomphalaria glabrata</name>
    <name type="common">Bloodfluke planorb</name>
    <name type="synonym">Freshwater snail</name>
    <dbReference type="NCBI Taxonomy" id="6526"/>
    <lineage>
        <taxon>Eukaryota</taxon>
        <taxon>Metazoa</taxon>
        <taxon>Spiralia</taxon>
        <taxon>Lophotrochozoa</taxon>
        <taxon>Mollusca</taxon>
        <taxon>Gastropoda</taxon>
        <taxon>Heterobranchia</taxon>
        <taxon>Euthyneura</taxon>
        <taxon>Panpulmonata</taxon>
        <taxon>Hygrophila</taxon>
        <taxon>Lymnaeoidea</taxon>
        <taxon>Planorbidae</taxon>
        <taxon>Biomphalaria</taxon>
    </lineage>
</organism>
<name>A0A2C9JT13_BIOGL</name>
<reference evidence="9" key="1">
    <citation type="submission" date="2020-05" db="UniProtKB">
        <authorList>
            <consortium name="EnsemblMetazoa"/>
        </authorList>
    </citation>
    <scope>IDENTIFICATION</scope>
    <source>
        <strain evidence="9">BB02</strain>
    </source>
</reference>
<dbReference type="OrthoDB" id="75950at2759"/>
<protein>
    <recommendedName>
        <fullName evidence="6">Cilia- and flagella-associated protein 53</fullName>
    </recommendedName>
</protein>
<dbReference type="VEuPathDB" id="VectorBase:BGLAX_044894"/>
<evidence type="ECO:0000256" key="2">
    <source>
        <dbReference type="ARBA" id="ARBA00023054"/>
    </source>
</evidence>
<dbReference type="EnsemblMetazoa" id="BGLB007586-RB">
    <property type="protein sequence ID" value="BGLB007586-PB"/>
    <property type="gene ID" value="BGLB007586"/>
</dbReference>
<gene>
    <name evidence="9" type="primary">106066949</name>
</gene>
<dbReference type="PANTHER" id="PTHR31183:SF1">
    <property type="entry name" value="CILIA- AND FLAGELLA-ASSOCIATED PROTEIN 53"/>
    <property type="match status" value="1"/>
</dbReference>
<dbReference type="PANTHER" id="PTHR31183">
    <property type="entry name" value="TRICHOPLEIN KERATIN FILAMENT-BINDING PROTEIN FAMILY MEMBER"/>
    <property type="match status" value="1"/>
</dbReference>
<evidence type="ECO:0000256" key="6">
    <source>
        <dbReference type="ARBA" id="ARBA00033773"/>
    </source>
</evidence>
<dbReference type="GO" id="GO:0005929">
    <property type="term" value="C:cilium"/>
    <property type="evidence" value="ECO:0007669"/>
    <property type="project" value="UniProtKB-SubCell"/>
</dbReference>
<comment type="subcellular location">
    <subcellularLocation>
        <location evidence="1">Cell projection</location>
        <location evidence="1">Cilium</location>
    </subcellularLocation>
</comment>
<keyword evidence="3" id="KW-0969">Cilium</keyword>
<sequence length="516" mass="62641">MMVSKHIPRTREYRGIQPNSVAIKAKMPSKRPPDWLVMKNRETEERIKALQFEVKDQHMRNIRTDFETSGDKKFLQLNIRSRIQSLTKANEYNLECRREKLRNLFELEEANYLKEMDEQQETVIERQAKMRERAKFLKDKREAERLAFVQEKYDQQFKAQCEELRSTLSKRHQDQVCLERLEQLRHKDEIAQEEKAISDMYDKLWEQDMLEKAAREEREAKDLQERNRGMVDVLRKQMAALEAQKEEVNRLKEEEAQLMKEQQAMWKMEDEIAHQEKLRKQQATRDMLDHSLAFKARKKAKEEQEQLAFDLKILEQLIEESRNEALETMQRKKELREEDQRFRSYLKQLMEDEKAREKELEKLIQNEVEAAWEKRIDQWRKERVARKLLLEDVMAGRAKQIQERLQENQRQQLEAAREKEELQQKIAENQRLEAEQTLKRKQAYINHQNDLISQIEYNSKLREEERAYELDEYLKAQQAEREYQTRIKQVLDNPTHDKLHPMRRAMLNQAQNQTLF</sequence>
<evidence type="ECO:0000313" key="10">
    <source>
        <dbReference type="Proteomes" id="UP000076420"/>
    </source>
</evidence>
<dbReference type="Pfam" id="PF13868">
    <property type="entry name" value="TPH"/>
    <property type="match status" value="1"/>
</dbReference>
<feature type="domain" description="Trichohyalin-plectin-homology" evidence="8">
    <location>
        <begin position="159"/>
        <end position="490"/>
    </location>
</feature>
<feature type="coiled-coil region" evidence="7">
    <location>
        <begin position="206"/>
        <end position="271"/>
    </location>
</feature>
<evidence type="ECO:0000256" key="3">
    <source>
        <dbReference type="ARBA" id="ARBA00023069"/>
    </source>
</evidence>
<dbReference type="KEGG" id="bgt:106066949"/>
<dbReference type="InterPro" id="IPR043597">
    <property type="entry name" value="TPH_dom"/>
</dbReference>
<proteinExistence type="inferred from homology"/>
<evidence type="ECO:0000256" key="4">
    <source>
        <dbReference type="ARBA" id="ARBA00023273"/>
    </source>
</evidence>
<dbReference type="InterPro" id="IPR043596">
    <property type="entry name" value="CFAP53/TCHP"/>
</dbReference>
<evidence type="ECO:0000256" key="7">
    <source>
        <dbReference type="SAM" id="Coils"/>
    </source>
</evidence>
<comment type="similarity">
    <text evidence="5">Belongs to the CFAP53 family.</text>
</comment>
<keyword evidence="4" id="KW-0966">Cell projection</keyword>
<dbReference type="STRING" id="6526.A0A2C9JT13"/>
<evidence type="ECO:0000256" key="1">
    <source>
        <dbReference type="ARBA" id="ARBA00004138"/>
    </source>
</evidence>
<evidence type="ECO:0000313" key="9">
    <source>
        <dbReference type="EnsemblMetazoa" id="BGLB007586-PB"/>
    </source>
</evidence>